<sequence length="414" mass="44351">ARGGASWGRGLGPYVTAPRRADRVFADIPSAGRSPSVSRPDRGAVCTPSGVRSLPGVAQLPRRRRKPEEHGPPALFGLQASPARSVRLVARPGRRCGGVRRRRPSAWSGRSPRPAVLLLLLPRRPPTLAAAGLGRLGASARTKEAPAAPTVAPPALRPAAAASPSRRPRPGPPPGVARPLAGASGPRRQKNMAQETNQTPGPMLCSTGCGFYGNPRTNGMCSVCYKEHLQRQQNSGRMSPMGTASGSNSPTSDSASVQRADASLNNCEGAAGSTSEKSRNVPVAALPVTQQMTEMSISREDKITTPKTEVSEPVVTQPSPSVSQPSTSQSEEKAPELPKPKKNRCFMCRKKGLTADVEICFVDFTVTLTSTTVHMITKQKLQQKSEKRIQLLWLKKSREYKITTCEETETLFLF</sequence>
<dbReference type="SMART" id="SM00259">
    <property type="entry name" value="ZnF_A20"/>
    <property type="match status" value="1"/>
</dbReference>
<organism evidence="7 8">
    <name type="scientific">Neotoma lepida</name>
    <name type="common">Desert woodrat</name>
    <dbReference type="NCBI Taxonomy" id="56216"/>
    <lineage>
        <taxon>Eukaryota</taxon>
        <taxon>Metazoa</taxon>
        <taxon>Chordata</taxon>
        <taxon>Craniata</taxon>
        <taxon>Vertebrata</taxon>
        <taxon>Euteleostomi</taxon>
        <taxon>Mammalia</taxon>
        <taxon>Eutheria</taxon>
        <taxon>Euarchontoglires</taxon>
        <taxon>Glires</taxon>
        <taxon>Rodentia</taxon>
        <taxon>Myomorpha</taxon>
        <taxon>Muroidea</taxon>
        <taxon>Cricetidae</taxon>
        <taxon>Neotominae</taxon>
        <taxon>Neotoma</taxon>
    </lineage>
</organism>
<feature type="compositionally biased region" description="Low complexity" evidence="5">
    <location>
        <begin position="311"/>
        <end position="329"/>
    </location>
</feature>
<dbReference type="EMBL" id="LZPO01117048">
    <property type="protein sequence ID" value="OBS57605.1"/>
    <property type="molecule type" value="Genomic_DNA"/>
</dbReference>
<dbReference type="STRING" id="56216.A0A1A6FVM6"/>
<reference evidence="7 8" key="1">
    <citation type="submission" date="2016-06" db="EMBL/GenBank/DDBJ databases">
        <title>The Draft Genome Sequence and Annotation of the Desert Woodrat Neotoma lepida.</title>
        <authorList>
            <person name="Campbell M."/>
            <person name="Oakeson K.F."/>
            <person name="Yandell M."/>
            <person name="Halpert J.R."/>
            <person name="Dearing D."/>
        </authorList>
    </citation>
    <scope>NUCLEOTIDE SEQUENCE [LARGE SCALE GENOMIC DNA]</scope>
    <source>
        <strain evidence="7">417</strain>
        <tissue evidence="7">Liver</tissue>
    </source>
</reference>
<dbReference type="SUPFAM" id="SSF57716">
    <property type="entry name" value="Glucocorticoid receptor-like (DNA-binding domain)"/>
    <property type="match status" value="1"/>
</dbReference>
<evidence type="ECO:0000313" key="7">
    <source>
        <dbReference type="EMBL" id="OBS57605.1"/>
    </source>
</evidence>
<feature type="compositionally biased region" description="Basic and acidic residues" evidence="5">
    <location>
        <begin position="330"/>
        <end position="339"/>
    </location>
</feature>
<feature type="non-terminal residue" evidence="7">
    <location>
        <position position="1"/>
    </location>
</feature>
<keyword evidence="1" id="KW-0479">Metal-binding</keyword>
<dbReference type="Gene3D" id="1.20.5.4770">
    <property type="match status" value="1"/>
</dbReference>
<dbReference type="InterPro" id="IPR050652">
    <property type="entry name" value="AN1_A20_ZnFinger"/>
</dbReference>
<comment type="caution">
    <text evidence="7">The sequence shown here is derived from an EMBL/GenBank/DDBJ whole genome shotgun (WGS) entry which is preliminary data.</text>
</comment>
<evidence type="ECO:0000256" key="4">
    <source>
        <dbReference type="PROSITE-ProRule" id="PRU00451"/>
    </source>
</evidence>
<keyword evidence="8" id="KW-1185">Reference proteome</keyword>
<feature type="domain" description="A20-type" evidence="6">
    <location>
        <begin position="199"/>
        <end position="233"/>
    </location>
</feature>
<keyword evidence="3" id="KW-0862">Zinc</keyword>
<feature type="compositionally biased region" description="Low complexity" evidence="5">
    <location>
        <begin position="139"/>
        <end position="150"/>
    </location>
</feature>
<evidence type="ECO:0000256" key="5">
    <source>
        <dbReference type="SAM" id="MobiDB-lite"/>
    </source>
</evidence>
<dbReference type="PROSITE" id="PS51036">
    <property type="entry name" value="ZF_A20"/>
    <property type="match status" value="1"/>
</dbReference>
<evidence type="ECO:0000256" key="2">
    <source>
        <dbReference type="ARBA" id="ARBA00022771"/>
    </source>
</evidence>
<evidence type="ECO:0000256" key="1">
    <source>
        <dbReference type="ARBA" id="ARBA00022723"/>
    </source>
</evidence>
<dbReference type="PANTHER" id="PTHR10634:SF26">
    <property type="entry name" value="AN1-TYPE ZINC FINGER PROTEIN 5"/>
    <property type="match status" value="1"/>
</dbReference>
<dbReference type="PANTHER" id="PTHR10634">
    <property type="entry name" value="AN1-TYPE ZINC FINGER PROTEIN"/>
    <property type="match status" value="1"/>
</dbReference>
<dbReference type="AlphaFoldDB" id="A0A1A6FVM6"/>
<dbReference type="FunFam" id="1.20.5.4770:FF:000001">
    <property type="entry name" value="Zinc finger AN1-type containing 6"/>
    <property type="match status" value="1"/>
</dbReference>
<dbReference type="GO" id="GO:0008270">
    <property type="term" value="F:zinc ion binding"/>
    <property type="evidence" value="ECO:0007669"/>
    <property type="project" value="UniProtKB-KW"/>
</dbReference>
<dbReference type="Pfam" id="PF01754">
    <property type="entry name" value="zf-A20"/>
    <property type="match status" value="1"/>
</dbReference>
<protein>
    <recommendedName>
        <fullName evidence="6">A20-type domain-containing protein</fullName>
    </recommendedName>
</protein>
<proteinExistence type="predicted"/>
<evidence type="ECO:0000259" key="6">
    <source>
        <dbReference type="PROSITE" id="PS51036"/>
    </source>
</evidence>
<dbReference type="Proteomes" id="UP000092124">
    <property type="component" value="Unassembled WGS sequence"/>
</dbReference>
<dbReference type="OrthoDB" id="428577at2759"/>
<feature type="region of interest" description="Disordered" evidence="5">
    <location>
        <begin position="139"/>
        <end position="204"/>
    </location>
</feature>
<feature type="region of interest" description="Disordered" evidence="5">
    <location>
        <begin position="26"/>
        <end position="80"/>
    </location>
</feature>
<evidence type="ECO:0000313" key="8">
    <source>
        <dbReference type="Proteomes" id="UP000092124"/>
    </source>
</evidence>
<name>A0A1A6FVM6_NEOLE</name>
<feature type="region of interest" description="Disordered" evidence="5">
    <location>
        <begin position="232"/>
        <end position="341"/>
    </location>
</feature>
<feature type="compositionally biased region" description="Polar residues" evidence="5">
    <location>
        <begin position="232"/>
        <end position="257"/>
    </location>
</feature>
<evidence type="ECO:0000256" key="3">
    <source>
        <dbReference type="ARBA" id="ARBA00022833"/>
    </source>
</evidence>
<feature type="compositionally biased region" description="Polar residues" evidence="5">
    <location>
        <begin position="191"/>
        <end position="200"/>
    </location>
</feature>
<accession>A0A1A6FVM6</accession>
<keyword evidence="2 4" id="KW-0863">Zinc-finger</keyword>
<dbReference type="InterPro" id="IPR002653">
    <property type="entry name" value="Znf_A20"/>
</dbReference>
<gene>
    <name evidence="7" type="ORF">A6R68_11271</name>
</gene>
<dbReference type="GO" id="GO:0003677">
    <property type="term" value="F:DNA binding"/>
    <property type="evidence" value="ECO:0007669"/>
    <property type="project" value="InterPro"/>
</dbReference>